<proteinExistence type="predicted"/>
<evidence type="ECO:0000259" key="2">
    <source>
        <dbReference type="PROSITE" id="PS50213"/>
    </source>
</evidence>
<dbReference type="Proteomes" id="UP000707206">
    <property type="component" value="Unassembled WGS sequence"/>
</dbReference>
<keyword evidence="1" id="KW-0732">Signal</keyword>
<dbReference type="PROSITE" id="PS51257">
    <property type="entry name" value="PROKAR_LIPOPROTEIN"/>
    <property type="match status" value="1"/>
</dbReference>
<evidence type="ECO:0000313" key="4">
    <source>
        <dbReference type="Proteomes" id="UP000707206"/>
    </source>
</evidence>
<dbReference type="AlphaFoldDB" id="A0A967ARB0"/>
<gene>
    <name evidence="3" type="ORF">FK220_001795</name>
</gene>
<name>A0A967ARB0_9FLAO</name>
<evidence type="ECO:0000256" key="1">
    <source>
        <dbReference type="SAM" id="SignalP"/>
    </source>
</evidence>
<protein>
    <submittedName>
        <fullName evidence="3">Fasciclin domain-containing protein</fullName>
    </submittedName>
</protein>
<dbReference type="SUPFAM" id="SSF82153">
    <property type="entry name" value="FAS1 domain"/>
    <property type="match status" value="2"/>
</dbReference>
<dbReference type="PANTHER" id="PTHR10900:SF77">
    <property type="entry name" value="FI19380P1"/>
    <property type="match status" value="1"/>
</dbReference>
<feature type="chain" id="PRO_5036960586" evidence="1">
    <location>
        <begin position="24"/>
        <end position="330"/>
    </location>
</feature>
<keyword evidence="4" id="KW-1185">Reference proteome</keyword>
<feature type="domain" description="FAS1" evidence="2">
    <location>
        <begin position="37"/>
        <end position="178"/>
    </location>
</feature>
<feature type="domain" description="FAS1" evidence="2">
    <location>
        <begin position="180"/>
        <end position="324"/>
    </location>
</feature>
<dbReference type="Pfam" id="PF02469">
    <property type="entry name" value="Fasciclin"/>
    <property type="match status" value="2"/>
</dbReference>
<reference evidence="3" key="2">
    <citation type="submission" date="2020-03" db="EMBL/GenBank/DDBJ databases">
        <title>Flavobacteriaceae bacterium strain TP-CH-4, a member of the family Flavobacteriaceae isolated from a deep-sea seamount.</title>
        <authorList>
            <person name="Zhang D.-C."/>
        </authorList>
    </citation>
    <scope>NUCLEOTIDE SEQUENCE</scope>
    <source>
        <strain evidence="3">TP-CH-4</strain>
    </source>
</reference>
<reference evidence="3" key="1">
    <citation type="submission" date="2019-07" db="EMBL/GenBank/DDBJ databases">
        <authorList>
            <person name="De-Chao Zhang Q."/>
        </authorList>
    </citation>
    <scope>NUCLEOTIDE SEQUENCE</scope>
    <source>
        <strain evidence="3">TP-CH-4</strain>
    </source>
</reference>
<organism evidence="3 4">
    <name type="scientific">Pelagihabitans pacificus</name>
    <dbReference type="NCBI Taxonomy" id="2696054"/>
    <lineage>
        <taxon>Bacteria</taxon>
        <taxon>Pseudomonadati</taxon>
        <taxon>Bacteroidota</taxon>
        <taxon>Flavobacteriia</taxon>
        <taxon>Flavobacteriales</taxon>
        <taxon>Flavobacteriaceae</taxon>
        <taxon>Pelagihabitans</taxon>
    </lineage>
</organism>
<accession>A0A967ARB0</accession>
<evidence type="ECO:0000313" key="3">
    <source>
        <dbReference type="EMBL" id="NHF58055.1"/>
    </source>
</evidence>
<dbReference type="InterPro" id="IPR050904">
    <property type="entry name" value="Adhesion/Biosynth-related"/>
</dbReference>
<feature type="signal peptide" evidence="1">
    <location>
        <begin position="1"/>
        <end position="23"/>
    </location>
</feature>
<dbReference type="InterPro" id="IPR036378">
    <property type="entry name" value="FAS1_dom_sf"/>
</dbReference>
<dbReference type="PANTHER" id="PTHR10900">
    <property type="entry name" value="PERIOSTIN-RELATED"/>
    <property type="match status" value="1"/>
</dbReference>
<dbReference type="PROSITE" id="PS50213">
    <property type="entry name" value="FAS1"/>
    <property type="match status" value="2"/>
</dbReference>
<dbReference type="EMBL" id="VIKU02000001">
    <property type="protein sequence ID" value="NHF58055.1"/>
    <property type="molecule type" value="Genomic_DNA"/>
</dbReference>
<dbReference type="RefSeq" id="WP_152572567.1">
    <property type="nucleotide sequence ID" value="NZ_VIKU02000001.1"/>
</dbReference>
<dbReference type="SMART" id="SM00554">
    <property type="entry name" value="FAS1"/>
    <property type="match status" value="2"/>
</dbReference>
<sequence>MKKYLNFPNVLVMVLVLVFTASCDLDDDTPPTIPIPDTNIVEIAQSNPDLSTLVAALERADLVSTLQGTTLYTVLAPTNTAFDNFLGEAGFASLDEVPVATLQQLLLNHVILERIESALLVSLQRNYLQTLADGPGTDTNLAMYFDATNGVQFNGGATVTTADVVASNGIIHIVDEVIGLPTLATFVSVDDTFRELDTAIDVVSPNTDLDEELDTATGPFTLFIPSNTAFEILLNSNPDWNSSSDIPEDLLLSVLAHHVVPGNIRSTSISDGQTVTTLEGDEIEFLSVAGSLEITDGSGTAGTRIPVTDIQTSNGVIHVIDAVLIPNTEN</sequence>
<dbReference type="Gene3D" id="2.30.180.10">
    <property type="entry name" value="FAS1 domain"/>
    <property type="match status" value="2"/>
</dbReference>
<dbReference type="InterPro" id="IPR000782">
    <property type="entry name" value="FAS1_domain"/>
</dbReference>
<dbReference type="GO" id="GO:0005615">
    <property type="term" value="C:extracellular space"/>
    <property type="evidence" value="ECO:0007669"/>
    <property type="project" value="TreeGrafter"/>
</dbReference>
<comment type="caution">
    <text evidence="3">The sequence shown here is derived from an EMBL/GenBank/DDBJ whole genome shotgun (WGS) entry which is preliminary data.</text>
</comment>